<organism evidence="2 4">
    <name type="scientific">Adineta steineri</name>
    <dbReference type="NCBI Taxonomy" id="433720"/>
    <lineage>
        <taxon>Eukaryota</taxon>
        <taxon>Metazoa</taxon>
        <taxon>Spiralia</taxon>
        <taxon>Gnathifera</taxon>
        <taxon>Rotifera</taxon>
        <taxon>Eurotatoria</taxon>
        <taxon>Bdelloidea</taxon>
        <taxon>Adinetida</taxon>
        <taxon>Adinetidae</taxon>
        <taxon>Adineta</taxon>
    </lineage>
</organism>
<dbReference type="AlphaFoldDB" id="A0A813WNW6"/>
<dbReference type="InterPro" id="IPR014752">
    <property type="entry name" value="Arrestin-like_C"/>
</dbReference>
<evidence type="ECO:0000313" key="2">
    <source>
        <dbReference type="EMBL" id="CAF0860833.1"/>
    </source>
</evidence>
<evidence type="ECO:0000313" key="4">
    <source>
        <dbReference type="Proteomes" id="UP000663845"/>
    </source>
</evidence>
<dbReference type="EMBL" id="CAJOAZ010000868">
    <property type="protein sequence ID" value="CAF3726637.1"/>
    <property type="molecule type" value="Genomic_DNA"/>
</dbReference>
<feature type="compositionally biased region" description="Polar residues" evidence="1">
    <location>
        <begin position="15"/>
        <end position="26"/>
    </location>
</feature>
<dbReference type="Proteomes" id="UP000663844">
    <property type="component" value="Unassembled WGS sequence"/>
</dbReference>
<evidence type="ECO:0008006" key="5">
    <source>
        <dbReference type="Google" id="ProtNLM"/>
    </source>
</evidence>
<reference evidence="2" key="1">
    <citation type="submission" date="2021-02" db="EMBL/GenBank/DDBJ databases">
        <authorList>
            <person name="Nowell W R."/>
        </authorList>
    </citation>
    <scope>NUCLEOTIDE SEQUENCE</scope>
</reference>
<dbReference type="SUPFAM" id="SSF81296">
    <property type="entry name" value="E set domains"/>
    <property type="match status" value="1"/>
</dbReference>
<evidence type="ECO:0000313" key="3">
    <source>
        <dbReference type="EMBL" id="CAF3726637.1"/>
    </source>
</evidence>
<protein>
    <recommendedName>
        <fullName evidence="5">Arrestin C-terminal-like domain-containing protein</fullName>
    </recommendedName>
</protein>
<feature type="compositionally biased region" description="Low complexity" evidence="1">
    <location>
        <begin position="1"/>
        <end position="14"/>
    </location>
</feature>
<dbReference type="InterPro" id="IPR014756">
    <property type="entry name" value="Ig_E-set"/>
</dbReference>
<dbReference type="Gene3D" id="2.60.40.640">
    <property type="match status" value="2"/>
</dbReference>
<sequence length="359" mass="40635">MGNKINNNNNNNINVPSLSSQSTIRRQNSTVKEVHITTDHVDGFYFSGERLTGTVKIPRSFLHRHSSSIKIRKPAESLHKRSLRSAIMMELVGDANYSTDLDPAADSDGHVTHKVNICRERCLVTISHIKTELDATVHASPSSESISIPIIPPPPIINGTFQLNIPDGLPPSLTNNCLPSVVYTLELSLSSSRCRYQIPITICPRGSIPHPMTSIELSDHAINRNDIHLRASILGNFYRPGEEIPVRITYSNPQQRLIRSITVRLIQFYRIHNDENRLQIDGKEWIFDAVTILPQYEWTGEAHLHLFDQHLQTSYATHYVGTTQTIECEVQYRIIIELNEKKGDDIHLTLAPIEVTYQK</sequence>
<name>A0A813WNW6_9BILA</name>
<comment type="caution">
    <text evidence="2">The sequence shown here is derived from an EMBL/GenBank/DDBJ whole genome shotgun (WGS) entry which is preliminary data.</text>
</comment>
<proteinExistence type="predicted"/>
<accession>A0A813WNW6</accession>
<dbReference type="EMBL" id="CAJNOG010000057">
    <property type="protein sequence ID" value="CAF0860833.1"/>
    <property type="molecule type" value="Genomic_DNA"/>
</dbReference>
<feature type="region of interest" description="Disordered" evidence="1">
    <location>
        <begin position="1"/>
        <end position="26"/>
    </location>
</feature>
<evidence type="ECO:0000256" key="1">
    <source>
        <dbReference type="SAM" id="MobiDB-lite"/>
    </source>
</evidence>
<gene>
    <name evidence="2" type="ORF">JYZ213_LOCUS8420</name>
    <name evidence="3" type="ORF">OXD698_LOCUS13999</name>
</gene>
<dbReference type="Proteomes" id="UP000663845">
    <property type="component" value="Unassembled WGS sequence"/>
</dbReference>